<feature type="compositionally biased region" description="Basic and acidic residues" evidence="1">
    <location>
        <begin position="305"/>
        <end position="315"/>
    </location>
</feature>
<evidence type="ECO:0000313" key="2">
    <source>
        <dbReference type="EMBL" id="AOW00819.1"/>
    </source>
</evidence>
<dbReference type="PROSITE" id="PS00028">
    <property type="entry name" value="ZINC_FINGER_C2H2_1"/>
    <property type="match status" value="1"/>
</dbReference>
<dbReference type="VEuPathDB" id="FungiDB:YALI1_A18660g"/>
<organism evidence="2 3">
    <name type="scientific">Yarrowia lipolytica</name>
    <name type="common">Candida lipolytica</name>
    <dbReference type="NCBI Taxonomy" id="4952"/>
    <lineage>
        <taxon>Eukaryota</taxon>
        <taxon>Fungi</taxon>
        <taxon>Dikarya</taxon>
        <taxon>Ascomycota</taxon>
        <taxon>Saccharomycotina</taxon>
        <taxon>Dipodascomycetes</taxon>
        <taxon>Dipodascales</taxon>
        <taxon>Dipodascales incertae sedis</taxon>
        <taxon>Yarrowia</taxon>
    </lineage>
</organism>
<feature type="compositionally biased region" description="Low complexity" evidence="1">
    <location>
        <begin position="158"/>
        <end position="184"/>
    </location>
</feature>
<dbReference type="EMBL" id="CP017553">
    <property type="protein sequence ID" value="AOW00819.1"/>
    <property type="molecule type" value="Genomic_DNA"/>
</dbReference>
<feature type="compositionally biased region" description="Acidic residues" evidence="1">
    <location>
        <begin position="332"/>
        <end position="344"/>
    </location>
</feature>
<reference evidence="2 3" key="1">
    <citation type="journal article" date="2016" name="PLoS ONE">
        <title>Sequence Assembly of Yarrowia lipolytica Strain W29/CLIB89 Shows Transposable Element Diversity.</title>
        <authorList>
            <person name="Magnan C."/>
            <person name="Yu J."/>
            <person name="Chang I."/>
            <person name="Jahn E."/>
            <person name="Kanomata Y."/>
            <person name="Wu J."/>
            <person name="Zeller M."/>
            <person name="Oakes M."/>
            <person name="Baldi P."/>
            <person name="Sandmeyer S."/>
        </authorList>
    </citation>
    <scope>NUCLEOTIDE SEQUENCE [LARGE SCALE GENOMIC DNA]</scope>
    <source>
        <strain evidence="3">CLIB89(W29)</strain>
    </source>
</reference>
<feature type="region of interest" description="Disordered" evidence="1">
    <location>
        <begin position="146"/>
        <end position="238"/>
    </location>
</feature>
<evidence type="ECO:0000313" key="3">
    <source>
        <dbReference type="Proteomes" id="UP000182444"/>
    </source>
</evidence>
<dbReference type="Proteomes" id="UP000182444">
    <property type="component" value="Chromosome 1A"/>
</dbReference>
<name>A0A1H6Q8R2_YARLL</name>
<accession>A0A1H6Q8R2</accession>
<dbReference type="PROSITE" id="PS50157">
    <property type="entry name" value="ZINC_FINGER_C2H2_2"/>
    <property type="match status" value="1"/>
</dbReference>
<dbReference type="OrthoDB" id="2152896at2759"/>
<dbReference type="KEGG" id="yli:2906504"/>
<sequence>MSYESPRRRSSIATTQGPFPIHQRAHHATNLHYYGNRPGVAVAQSVPTGGVPVLSRKMVARRISEGESGRLKEELKCEACGKGYKHISSLAKHLWEHTPEWNVTSKLLISKHQQVQLLEAASILVSMNEGDEDELEPMPQLQPLGSLAAQQQREREQQQQQQQQQQQHQIAQNQLQQLQAQQQQRGEPMMHLHSPGSYTLSPSPGPSGHVTGHGPGASHGSGHVPTPSHHVPHNPHGAVFAQSPAAAFSPAGFSTFTPTPGRRNSLQFGMSTVAEDDDDFGTSKSPRASAPLPPRFSSSLYGSSVKEEDRERMEEVPSPTKSASSPEKYGDEKDDDDGVFGEMD</sequence>
<dbReference type="VEuPathDB" id="FungiDB:YALI0_A18249g"/>
<protein>
    <submittedName>
        <fullName evidence="2">Uncharacterized protein</fullName>
    </submittedName>
</protein>
<dbReference type="GeneID" id="2906504"/>
<dbReference type="RefSeq" id="XP_500194.1">
    <property type="nucleotide sequence ID" value="XM_500194.2"/>
</dbReference>
<proteinExistence type="predicted"/>
<dbReference type="eggNOG" id="ENOG502S997">
    <property type="taxonomic scope" value="Eukaryota"/>
</dbReference>
<feature type="region of interest" description="Disordered" evidence="1">
    <location>
        <begin position="274"/>
        <end position="344"/>
    </location>
</feature>
<gene>
    <name evidence="2" type="ORF">YALI1_A18660g</name>
</gene>
<dbReference type="AlphaFoldDB" id="A0A1H6Q8R2"/>
<dbReference type="InterPro" id="IPR013087">
    <property type="entry name" value="Znf_C2H2_type"/>
</dbReference>
<evidence type="ECO:0000256" key="1">
    <source>
        <dbReference type="SAM" id="MobiDB-lite"/>
    </source>
</evidence>